<name>A0A7X8TRI8_9VIBR</name>
<feature type="compositionally biased region" description="Polar residues" evidence="2">
    <location>
        <begin position="155"/>
        <end position="173"/>
    </location>
</feature>
<evidence type="ECO:0000256" key="1">
    <source>
        <dbReference type="PROSITE-ProRule" id="PRU00182"/>
    </source>
</evidence>
<feature type="region of interest" description="Disordered" evidence="2">
    <location>
        <begin position="99"/>
        <end position="173"/>
    </location>
</feature>
<comment type="caution">
    <text evidence="3">The sequence shown here is derived from an EMBL/GenBank/DDBJ whole genome shotgun (WGS) entry which is preliminary data.</text>
</comment>
<dbReference type="EMBL" id="JABAIK010000009">
    <property type="protein sequence ID" value="NLS13306.1"/>
    <property type="molecule type" value="Genomic_DNA"/>
</dbReference>
<dbReference type="Proteomes" id="UP000535589">
    <property type="component" value="Unassembled WGS sequence"/>
</dbReference>
<evidence type="ECO:0000256" key="2">
    <source>
        <dbReference type="SAM" id="MobiDB-lite"/>
    </source>
</evidence>
<dbReference type="SUPFAM" id="SSF55174">
    <property type="entry name" value="Alpha-L RNA-binding motif"/>
    <property type="match status" value="1"/>
</dbReference>
<protein>
    <submittedName>
        <fullName evidence="3">RNA-binding S4 domain-containing protein</fullName>
    </submittedName>
</protein>
<evidence type="ECO:0000313" key="4">
    <source>
        <dbReference type="Proteomes" id="UP000535589"/>
    </source>
</evidence>
<dbReference type="AlphaFoldDB" id="A0A7X8TRI8"/>
<gene>
    <name evidence="3" type="ORF">HGP28_10425</name>
</gene>
<sequence length="173" mass="19114">MSEHDQWLDDDSEQEIEIEAIGIEVSEQPIELYKLFKIANLVGGGGEAKHIIAEGYVAVNGDIETRKRRKMYDGDLVEFNQEYYVVICDAPVTEPKETLPLAVSEPATKKQSQAQKKSAKRHTGANRRGQEGKSSKSKQGGKTGAQSSVKKAPQTEKTAARDSQSGRRSITFF</sequence>
<feature type="compositionally biased region" description="Low complexity" evidence="2">
    <location>
        <begin position="137"/>
        <end position="148"/>
    </location>
</feature>
<dbReference type="Pfam" id="PF13275">
    <property type="entry name" value="S4_2"/>
    <property type="match status" value="1"/>
</dbReference>
<accession>A0A7X8TRI8</accession>
<organism evidence="3 4">
    <name type="scientific">Vibrio agarilyticus</name>
    <dbReference type="NCBI Taxonomy" id="2726741"/>
    <lineage>
        <taxon>Bacteria</taxon>
        <taxon>Pseudomonadati</taxon>
        <taxon>Pseudomonadota</taxon>
        <taxon>Gammaproteobacteria</taxon>
        <taxon>Vibrionales</taxon>
        <taxon>Vibrionaceae</taxon>
        <taxon>Vibrio</taxon>
    </lineage>
</organism>
<keyword evidence="4" id="KW-1185">Reference proteome</keyword>
<reference evidence="3 4" key="1">
    <citation type="submission" date="2020-04" db="EMBL/GenBank/DDBJ databases">
        <title>Vibrio sp. SM6, a novel species isolated from seawater.</title>
        <authorList>
            <person name="Wang X."/>
        </authorList>
    </citation>
    <scope>NUCLEOTIDE SEQUENCE [LARGE SCALE GENOMIC DNA]</scope>
    <source>
        <strain evidence="3 4">SM6</strain>
    </source>
</reference>
<proteinExistence type="predicted"/>
<dbReference type="InterPro" id="IPR036986">
    <property type="entry name" value="S4_RNA-bd_sf"/>
</dbReference>
<dbReference type="Gene3D" id="3.10.290.10">
    <property type="entry name" value="RNA-binding S4 domain"/>
    <property type="match status" value="1"/>
</dbReference>
<keyword evidence="1" id="KW-0694">RNA-binding</keyword>
<dbReference type="RefSeq" id="WP_168836401.1">
    <property type="nucleotide sequence ID" value="NZ_JABAIK010000009.1"/>
</dbReference>
<evidence type="ECO:0000313" key="3">
    <source>
        <dbReference type="EMBL" id="NLS13306.1"/>
    </source>
</evidence>
<dbReference type="PROSITE" id="PS50889">
    <property type="entry name" value="S4"/>
    <property type="match status" value="1"/>
</dbReference>
<dbReference type="GO" id="GO:0003723">
    <property type="term" value="F:RNA binding"/>
    <property type="evidence" value="ECO:0007669"/>
    <property type="project" value="UniProtKB-KW"/>
</dbReference>